<evidence type="ECO:0000313" key="13">
    <source>
        <dbReference type="Proteomes" id="UP001195483"/>
    </source>
</evidence>
<feature type="domain" description="Radical SAM core" evidence="11">
    <location>
        <begin position="1"/>
        <end position="228"/>
    </location>
</feature>
<dbReference type="SFLD" id="SFLDF00562">
    <property type="entry name" value="HemN-like__clustered_with_heat"/>
    <property type="match status" value="1"/>
</dbReference>
<dbReference type="GO" id="GO:0051539">
    <property type="term" value="F:4 iron, 4 sulfur cluster binding"/>
    <property type="evidence" value="ECO:0007669"/>
    <property type="project" value="InterPro"/>
</dbReference>
<dbReference type="InterPro" id="IPR058240">
    <property type="entry name" value="rSAM_sf"/>
</dbReference>
<keyword evidence="8" id="KW-0143">Chaperone</keyword>
<dbReference type="PROSITE" id="PS51918">
    <property type="entry name" value="RADICAL_SAM"/>
    <property type="match status" value="1"/>
</dbReference>
<dbReference type="GO" id="GO:0004109">
    <property type="term" value="F:coproporphyrinogen oxidase activity"/>
    <property type="evidence" value="ECO:0007669"/>
    <property type="project" value="InterPro"/>
</dbReference>
<dbReference type="NCBIfam" id="TIGR00539">
    <property type="entry name" value="hemN_rel"/>
    <property type="match status" value="1"/>
</dbReference>
<evidence type="ECO:0000313" key="12">
    <source>
        <dbReference type="EMBL" id="KAK3604936.1"/>
    </source>
</evidence>
<dbReference type="InterPro" id="IPR004559">
    <property type="entry name" value="HemW-like"/>
</dbReference>
<protein>
    <recommendedName>
        <fullName evidence="2">Radical S-adenosyl methionine domain-containing protein 1, mitochondrial</fullName>
    </recommendedName>
    <alternativeName>
        <fullName evidence="9">Putative heme chaperone</fullName>
    </alternativeName>
</protein>
<dbReference type="SFLD" id="SFLDS00029">
    <property type="entry name" value="Radical_SAM"/>
    <property type="match status" value="1"/>
</dbReference>
<dbReference type="SFLD" id="SFLDG01065">
    <property type="entry name" value="anaerobic_coproporphyrinogen-I"/>
    <property type="match status" value="1"/>
</dbReference>
<evidence type="ECO:0000259" key="11">
    <source>
        <dbReference type="PROSITE" id="PS51918"/>
    </source>
</evidence>
<dbReference type="AlphaFoldDB" id="A0AAE0W829"/>
<comment type="function">
    <text evidence="10">May be a heme chaperone, appears to bind heme. Homologous bacterial proteins do not have oxygen-independent coproporphyrinogen-III oxidase activity. Binds 1 [4Fe-4S] cluster. The cluster is coordinated with 3 cysteines and an exchangeable S-adenosyl-L-methionine.</text>
</comment>
<evidence type="ECO:0000256" key="10">
    <source>
        <dbReference type="ARBA" id="ARBA00045130"/>
    </source>
</evidence>
<name>A0AAE0W829_9BIVA</name>
<dbReference type="PANTHER" id="PTHR13932">
    <property type="entry name" value="COPROPORPHYRINIGEN III OXIDASE"/>
    <property type="match status" value="1"/>
</dbReference>
<dbReference type="InterPro" id="IPR013785">
    <property type="entry name" value="Aldolase_TIM"/>
</dbReference>
<dbReference type="SUPFAM" id="SSF102114">
    <property type="entry name" value="Radical SAM enzymes"/>
    <property type="match status" value="1"/>
</dbReference>
<organism evidence="12 13">
    <name type="scientific">Potamilus streckersoni</name>
    <dbReference type="NCBI Taxonomy" id="2493646"/>
    <lineage>
        <taxon>Eukaryota</taxon>
        <taxon>Metazoa</taxon>
        <taxon>Spiralia</taxon>
        <taxon>Lophotrochozoa</taxon>
        <taxon>Mollusca</taxon>
        <taxon>Bivalvia</taxon>
        <taxon>Autobranchia</taxon>
        <taxon>Heteroconchia</taxon>
        <taxon>Palaeoheterodonta</taxon>
        <taxon>Unionida</taxon>
        <taxon>Unionoidea</taxon>
        <taxon>Unionidae</taxon>
        <taxon>Ambleminae</taxon>
        <taxon>Lampsilini</taxon>
        <taxon>Potamilus</taxon>
    </lineage>
</organism>
<dbReference type="InterPro" id="IPR034505">
    <property type="entry name" value="Coproporphyrinogen-III_oxidase"/>
</dbReference>
<dbReference type="InterPro" id="IPR007197">
    <property type="entry name" value="rSAM"/>
</dbReference>
<dbReference type="Pfam" id="PF04055">
    <property type="entry name" value="Radical_SAM"/>
    <property type="match status" value="1"/>
</dbReference>
<dbReference type="Proteomes" id="UP001195483">
    <property type="component" value="Unassembled WGS sequence"/>
</dbReference>
<gene>
    <name evidence="12" type="ORF">CHS0354_000600</name>
</gene>
<comment type="similarity">
    <text evidence="1">Belongs to the anaerobic coproporphyrinogen-III oxidase family. HemW subfamily.</text>
</comment>
<reference evidence="12" key="1">
    <citation type="journal article" date="2021" name="Genome Biol. Evol.">
        <title>A High-Quality Reference Genome for a Parasitic Bivalve with Doubly Uniparental Inheritance (Bivalvia: Unionida).</title>
        <authorList>
            <person name="Smith C.H."/>
        </authorList>
    </citation>
    <scope>NUCLEOTIDE SEQUENCE</scope>
    <source>
        <strain evidence="12">CHS0354</strain>
    </source>
</reference>
<proteinExistence type="inferred from homology"/>
<evidence type="ECO:0000256" key="7">
    <source>
        <dbReference type="ARBA" id="ARBA00023014"/>
    </source>
</evidence>
<dbReference type="CDD" id="cd01335">
    <property type="entry name" value="Radical_SAM"/>
    <property type="match status" value="1"/>
</dbReference>
<accession>A0AAE0W829</accession>
<evidence type="ECO:0000256" key="1">
    <source>
        <dbReference type="ARBA" id="ARBA00006100"/>
    </source>
</evidence>
<dbReference type="GO" id="GO:0005737">
    <property type="term" value="C:cytoplasm"/>
    <property type="evidence" value="ECO:0007669"/>
    <property type="project" value="InterPro"/>
</dbReference>
<evidence type="ECO:0000256" key="8">
    <source>
        <dbReference type="ARBA" id="ARBA00023186"/>
    </source>
</evidence>
<dbReference type="InterPro" id="IPR010723">
    <property type="entry name" value="HemN_C"/>
</dbReference>
<dbReference type="PANTHER" id="PTHR13932:SF5">
    <property type="entry name" value="RADICAL S-ADENOSYL METHIONINE DOMAIN-CONTAINING PROTEIN 1, MITOCHONDRIAL"/>
    <property type="match status" value="1"/>
</dbReference>
<keyword evidence="3" id="KW-0349">Heme</keyword>
<reference evidence="12" key="3">
    <citation type="submission" date="2023-05" db="EMBL/GenBank/DDBJ databases">
        <authorList>
            <person name="Smith C.H."/>
        </authorList>
    </citation>
    <scope>NUCLEOTIDE SEQUENCE</scope>
    <source>
        <strain evidence="12">CHS0354</strain>
        <tissue evidence="12">Mantle</tissue>
    </source>
</reference>
<evidence type="ECO:0000256" key="5">
    <source>
        <dbReference type="ARBA" id="ARBA00022723"/>
    </source>
</evidence>
<reference evidence="12" key="2">
    <citation type="journal article" date="2021" name="Genome Biol. Evol.">
        <title>Developing a high-quality reference genome for a parasitic bivalve with doubly uniparental inheritance (Bivalvia: Unionida).</title>
        <authorList>
            <person name="Smith C.H."/>
        </authorList>
    </citation>
    <scope>NUCLEOTIDE SEQUENCE</scope>
    <source>
        <strain evidence="12">CHS0354</strain>
        <tissue evidence="12">Mantle</tissue>
    </source>
</reference>
<keyword evidence="4" id="KW-0949">S-adenosyl-L-methionine</keyword>
<keyword evidence="13" id="KW-1185">Reference proteome</keyword>
<dbReference type="GO" id="GO:0046872">
    <property type="term" value="F:metal ion binding"/>
    <property type="evidence" value="ECO:0007669"/>
    <property type="project" value="UniProtKB-KW"/>
</dbReference>
<dbReference type="SMART" id="SM00729">
    <property type="entry name" value="Elp3"/>
    <property type="match status" value="1"/>
</dbReference>
<dbReference type="EMBL" id="JAEAOA010000085">
    <property type="protein sequence ID" value="KAK3604936.1"/>
    <property type="molecule type" value="Genomic_DNA"/>
</dbReference>
<dbReference type="Gene3D" id="3.20.20.70">
    <property type="entry name" value="Aldolase class I"/>
    <property type="match status" value="1"/>
</dbReference>
<dbReference type="GO" id="GO:0006779">
    <property type="term" value="P:porphyrin-containing compound biosynthetic process"/>
    <property type="evidence" value="ECO:0007669"/>
    <property type="project" value="InterPro"/>
</dbReference>
<evidence type="ECO:0000256" key="3">
    <source>
        <dbReference type="ARBA" id="ARBA00022617"/>
    </source>
</evidence>
<keyword evidence="6" id="KW-0408">Iron</keyword>
<evidence type="ECO:0000256" key="9">
    <source>
        <dbReference type="ARBA" id="ARBA00033094"/>
    </source>
</evidence>
<evidence type="ECO:0000256" key="4">
    <source>
        <dbReference type="ARBA" id="ARBA00022691"/>
    </source>
</evidence>
<dbReference type="Pfam" id="PF06969">
    <property type="entry name" value="HemN_C"/>
    <property type="match status" value="1"/>
</dbReference>
<keyword evidence="5" id="KW-0479">Metal-binding</keyword>
<sequence length="436" mass="49291">MAIYIHIPFCKRRCVYCDFYFVTSSENTDRFVYAVIEEIISKKGLLTDEVKTIYFGGGTPSLLYADALSRILNAVSQSFSLNSSLEITLEANPEHITEPYLQDIKLVGINRLSLGVQSFSDAKLSRLTRHHSAVDSITSVEKALCIIGNVNVDLMFGESSETLNEWAMDVEQLINLSPPHVSTYGLTVEPKTPLERAIRLNKIPALNETVQAEAFLHAMEKLEQAGYEHYEVSNFAKTKMNVSIQCESNRSLHNQHYWNRVPYLGFGPSAHSFLLCPNQKRFSNKRDLMAYIQNPINAYDFEEVLSSENVRNETIMLGLRQNKGINLDELQEQYKPSVWGLDNANGGVQVQPPNAMSSVTNVQNQINNAQKSPNYESYANLALDYFPLMRDSLHTSINLGFFQLDGGLGTVWFDNQQYYEIALRPVFLHFGNLDLG</sequence>
<dbReference type="InterPro" id="IPR006638">
    <property type="entry name" value="Elp3/MiaA/NifB-like_rSAM"/>
</dbReference>
<evidence type="ECO:0000256" key="2">
    <source>
        <dbReference type="ARBA" id="ARBA00014678"/>
    </source>
</evidence>
<comment type="caution">
    <text evidence="12">The sequence shown here is derived from an EMBL/GenBank/DDBJ whole genome shotgun (WGS) entry which is preliminary data.</text>
</comment>
<evidence type="ECO:0000256" key="6">
    <source>
        <dbReference type="ARBA" id="ARBA00023004"/>
    </source>
</evidence>
<keyword evidence="7" id="KW-0411">Iron-sulfur</keyword>